<dbReference type="eggNOG" id="COG3733">
    <property type="taxonomic scope" value="Bacteria"/>
</dbReference>
<dbReference type="SUPFAM" id="SSF49998">
    <property type="entry name" value="Amine oxidase catalytic domain"/>
    <property type="match status" value="1"/>
</dbReference>
<dbReference type="KEGG" id="amq:AMETH_1325"/>
<dbReference type="PANTHER" id="PTHR10638:SF86">
    <property type="entry name" value="COPPER AMINE OXIDASE 1-RELATED"/>
    <property type="match status" value="1"/>
</dbReference>
<dbReference type="InterPro" id="IPR000269">
    <property type="entry name" value="Cu_amine_oxidase"/>
</dbReference>
<evidence type="ECO:0000256" key="11">
    <source>
        <dbReference type="PIRSR" id="PIRSR600269-51"/>
    </source>
</evidence>
<accession>A0A076MU98</accession>
<comment type="cofactor">
    <cofactor evidence="12">
        <name>Cu cation</name>
        <dbReference type="ChEBI" id="CHEBI:23378"/>
    </cofactor>
    <text evidence="12">Contains 1 topaquinone per subunit.</text>
</comment>
<gene>
    <name evidence="17" type="ORF">AMETH_1325</name>
</gene>
<evidence type="ECO:0000256" key="7">
    <source>
        <dbReference type="ARBA" id="ARBA00022772"/>
    </source>
</evidence>
<dbReference type="Pfam" id="PF21994">
    <property type="entry name" value="AGAO-like_N2"/>
    <property type="match status" value="1"/>
</dbReference>
<dbReference type="EMBL" id="CP009110">
    <property type="protein sequence ID" value="AIJ21417.1"/>
    <property type="molecule type" value="Genomic_DNA"/>
</dbReference>
<dbReference type="GO" id="GO:0048038">
    <property type="term" value="F:quinone binding"/>
    <property type="evidence" value="ECO:0007669"/>
    <property type="project" value="InterPro"/>
</dbReference>
<evidence type="ECO:0000256" key="4">
    <source>
        <dbReference type="ARBA" id="ARBA00007983"/>
    </source>
</evidence>
<keyword evidence="10" id="KW-0464">Manganese</keyword>
<evidence type="ECO:0000259" key="14">
    <source>
        <dbReference type="Pfam" id="PF01179"/>
    </source>
</evidence>
<feature type="region of interest" description="Disordered" evidence="13">
    <location>
        <begin position="536"/>
        <end position="555"/>
    </location>
</feature>
<evidence type="ECO:0000256" key="2">
    <source>
        <dbReference type="ARBA" id="ARBA00001936"/>
    </source>
</evidence>
<dbReference type="Pfam" id="PF02728">
    <property type="entry name" value="Cu_amine_oxidN3"/>
    <property type="match status" value="1"/>
</dbReference>
<evidence type="ECO:0000256" key="10">
    <source>
        <dbReference type="ARBA" id="ARBA00023211"/>
    </source>
</evidence>
<dbReference type="PANTHER" id="PTHR10638">
    <property type="entry name" value="COPPER AMINE OXIDASE"/>
    <property type="match status" value="1"/>
</dbReference>
<evidence type="ECO:0000256" key="12">
    <source>
        <dbReference type="RuleBase" id="RU000672"/>
    </source>
</evidence>
<dbReference type="InterPro" id="IPR015802">
    <property type="entry name" value="Cu_amine_oxidase_N3"/>
</dbReference>
<organism evidence="17 18">
    <name type="scientific">Amycolatopsis methanolica 239</name>
    <dbReference type="NCBI Taxonomy" id="1068978"/>
    <lineage>
        <taxon>Bacteria</taxon>
        <taxon>Bacillati</taxon>
        <taxon>Actinomycetota</taxon>
        <taxon>Actinomycetes</taxon>
        <taxon>Pseudonocardiales</taxon>
        <taxon>Pseudonocardiaceae</taxon>
        <taxon>Amycolatopsis</taxon>
        <taxon>Amycolatopsis methanolica group</taxon>
    </lineage>
</organism>
<feature type="compositionally biased region" description="Basic and acidic residues" evidence="13">
    <location>
        <begin position="459"/>
        <end position="470"/>
    </location>
</feature>
<evidence type="ECO:0000256" key="13">
    <source>
        <dbReference type="SAM" id="MobiDB-lite"/>
    </source>
</evidence>
<proteinExistence type="inferred from homology"/>
<feature type="modified residue" description="2',4',5'-topaquinone" evidence="11">
    <location>
        <position position="383"/>
    </location>
</feature>
<dbReference type="PROSITE" id="PS01164">
    <property type="entry name" value="COPPER_AMINE_OXID_1"/>
    <property type="match status" value="1"/>
</dbReference>
<dbReference type="Gene3D" id="3.10.450.40">
    <property type="match status" value="2"/>
</dbReference>
<dbReference type="PATRIC" id="fig|1068978.7.peg.1398"/>
<evidence type="ECO:0000256" key="3">
    <source>
        <dbReference type="ARBA" id="ARBA00001947"/>
    </source>
</evidence>
<evidence type="ECO:0000256" key="9">
    <source>
        <dbReference type="ARBA" id="ARBA00023008"/>
    </source>
</evidence>
<reference evidence="17 18" key="1">
    <citation type="submission" date="2014-07" db="EMBL/GenBank/DDBJ databases">
        <title>Whole Genome Sequence of the Amycolatopsis methanolica 239.</title>
        <authorList>
            <person name="Tang B."/>
        </authorList>
    </citation>
    <scope>NUCLEOTIDE SEQUENCE [LARGE SCALE GENOMIC DNA]</scope>
    <source>
        <strain evidence="17 18">239</strain>
    </source>
</reference>
<keyword evidence="9 12" id="KW-0186">Copper</keyword>
<comment type="cofactor">
    <cofactor evidence="3">
        <name>Zn(2+)</name>
        <dbReference type="ChEBI" id="CHEBI:29105"/>
    </cofactor>
</comment>
<dbReference type="InterPro" id="IPR054157">
    <property type="entry name" value="AGAO-like_N2"/>
</dbReference>
<dbReference type="InterPro" id="IPR016182">
    <property type="entry name" value="Cu_amine_oxidase_N-reg"/>
</dbReference>
<evidence type="ECO:0000259" key="15">
    <source>
        <dbReference type="Pfam" id="PF02728"/>
    </source>
</evidence>
<dbReference type="EC" id="1.4.3.-" evidence="12"/>
<dbReference type="Gene3D" id="2.70.98.20">
    <property type="entry name" value="Copper amine oxidase, catalytic domain"/>
    <property type="match status" value="2"/>
</dbReference>
<keyword evidence="7 11" id="KW-0801">TPQ</keyword>
<dbReference type="Pfam" id="PF01179">
    <property type="entry name" value="Cu_amine_oxid"/>
    <property type="match status" value="2"/>
</dbReference>
<dbReference type="GO" id="GO:0009308">
    <property type="term" value="P:amine metabolic process"/>
    <property type="evidence" value="ECO:0007669"/>
    <property type="project" value="UniProtKB-UniRule"/>
</dbReference>
<dbReference type="InterPro" id="IPR015798">
    <property type="entry name" value="Cu_amine_oxidase_C"/>
</dbReference>
<protein>
    <recommendedName>
        <fullName evidence="12">Amine oxidase</fullName>
        <ecNumber evidence="12">1.4.3.-</ecNumber>
    </recommendedName>
</protein>
<dbReference type="Proteomes" id="UP000062973">
    <property type="component" value="Chromosome"/>
</dbReference>
<dbReference type="HOGENOM" id="CLU_011500_3_2_11"/>
<comment type="cofactor">
    <cofactor evidence="1">
        <name>Cu cation</name>
        <dbReference type="ChEBI" id="CHEBI:23378"/>
    </cofactor>
</comment>
<comment type="subunit">
    <text evidence="5">Homodimer.</text>
</comment>
<dbReference type="STRING" id="1068978.AMETH_1325"/>
<evidence type="ECO:0000256" key="5">
    <source>
        <dbReference type="ARBA" id="ARBA00011738"/>
    </source>
</evidence>
<feature type="domain" description="Copper amine oxidase catalytic" evidence="14">
    <location>
        <begin position="222"/>
        <end position="386"/>
    </location>
</feature>
<feature type="domain" description="AGAO-like N2" evidence="16">
    <location>
        <begin position="14"/>
        <end position="90"/>
    </location>
</feature>
<evidence type="ECO:0000313" key="18">
    <source>
        <dbReference type="Proteomes" id="UP000062973"/>
    </source>
</evidence>
<dbReference type="GO" id="GO:0005507">
    <property type="term" value="F:copper ion binding"/>
    <property type="evidence" value="ECO:0007669"/>
    <property type="project" value="InterPro"/>
</dbReference>
<evidence type="ECO:0000256" key="8">
    <source>
        <dbReference type="ARBA" id="ARBA00023002"/>
    </source>
</evidence>
<dbReference type="SUPFAM" id="SSF54416">
    <property type="entry name" value="Amine oxidase N-terminal region"/>
    <property type="match status" value="2"/>
</dbReference>
<dbReference type="InterPro" id="IPR036460">
    <property type="entry name" value="Cu_amine_oxidase_C_sf"/>
</dbReference>
<dbReference type="AlphaFoldDB" id="A0A076MU98"/>
<evidence type="ECO:0000256" key="6">
    <source>
        <dbReference type="ARBA" id="ARBA00022723"/>
    </source>
</evidence>
<name>A0A076MU98_AMYME</name>
<feature type="compositionally biased region" description="Low complexity" evidence="13">
    <location>
        <begin position="395"/>
        <end position="406"/>
    </location>
</feature>
<sequence>MTDRRAPHPLAPLTANEITGVRNILETSGAPRNSTRFSYVGLVEPAKSDVARYELDGAPVPRRARALLLDTASGDAEEVLVDLTADAVGSRTPVTGEHGQVPVLTGEHELVREIMAADEEWCAALRERGIDDPAQVYLAALSAGRFTGDEGRRLVRVLAHRRPEPSTMVWAHPVDGLVAFVDLIAREVVEIVDTGAVPIPAESGDYDDPAVSGPARTTQRPIEITQPDGPRFTLEDGLLTWENWQVRVGFDMREGLVLHQLGFSDGGRLRPVVHRASVAEMVVPYADPGPIRFWQNYFGTGEYQLGKLSNSLELGCDCLGEITYVDAIVADDEGKPVTLANAICIHEEDAGVLWKHTDPSNGSRQTRRQRRLVVSFFVTVGNYDYGSTGASTWTARSSWSARRPGSCSPPPTTSGSRRTPRRSRPDGDVNAVEEVEMRRVPMGPSNPHGHAFTRSVRRLSRESEAQRMAAPDRGRVWHIVNPERVNRVGEHPGYALMPEGLPVLLADEGSSIHGRATFATKHLWVTRFAEDERYPAGDLVNQSPPGEGLPAYTSGNRDIDGADLVVWHTFGLTHFRGPRTGR</sequence>
<keyword evidence="8 12" id="KW-0560">Oxidoreductase</keyword>
<evidence type="ECO:0000313" key="17">
    <source>
        <dbReference type="EMBL" id="AIJ21417.1"/>
    </source>
</evidence>
<feature type="domain" description="Copper amine oxidase catalytic" evidence="14">
    <location>
        <begin position="426"/>
        <end position="575"/>
    </location>
</feature>
<feature type="domain" description="Copper amine oxidase N3-terminal" evidence="15">
    <location>
        <begin position="102"/>
        <end position="200"/>
    </location>
</feature>
<comment type="similarity">
    <text evidence="4 12">Belongs to the copper/topaquinone oxidase family.</text>
</comment>
<comment type="PTM">
    <text evidence="11 12">Topaquinone (TPQ) is generated by copper-dependent autoxidation of a specific tyrosyl residue.</text>
</comment>
<dbReference type="InterPro" id="IPR049948">
    <property type="entry name" value="Cu_Am_ox_TPQ-bd"/>
</dbReference>
<comment type="cofactor">
    <cofactor evidence="2">
        <name>Mn(2+)</name>
        <dbReference type="ChEBI" id="CHEBI:29035"/>
    </cofactor>
</comment>
<dbReference type="GO" id="GO:0008131">
    <property type="term" value="F:primary methylamine oxidase activity"/>
    <property type="evidence" value="ECO:0007669"/>
    <property type="project" value="InterPro"/>
</dbReference>
<feature type="region of interest" description="Disordered" evidence="13">
    <location>
        <begin position="395"/>
        <end position="470"/>
    </location>
</feature>
<keyword evidence="18" id="KW-1185">Reference proteome</keyword>
<evidence type="ECO:0000256" key="1">
    <source>
        <dbReference type="ARBA" id="ARBA00001935"/>
    </source>
</evidence>
<evidence type="ECO:0000259" key="16">
    <source>
        <dbReference type="Pfam" id="PF21994"/>
    </source>
</evidence>
<keyword evidence="6 12" id="KW-0479">Metal-binding</keyword>